<organism evidence="4 6">
    <name type="scientific">Scophthalmus maximus</name>
    <name type="common">Turbot</name>
    <name type="synonym">Psetta maxima</name>
    <dbReference type="NCBI Taxonomy" id="52904"/>
    <lineage>
        <taxon>Eukaryota</taxon>
        <taxon>Metazoa</taxon>
        <taxon>Chordata</taxon>
        <taxon>Craniata</taxon>
        <taxon>Vertebrata</taxon>
        <taxon>Euteleostomi</taxon>
        <taxon>Actinopterygii</taxon>
        <taxon>Neopterygii</taxon>
        <taxon>Teleostei</taxon>
        <taxon>Neoteleostei</taxon>
        <taxon>Acanthomorphata</taxon>
        <taxon>Carangaria</taxon>
        <taxon>Pleuronectiformes</taxon>
        <taxon>Pleuronectoidei</taxon>
        <taxon>Scophthalmidae</taxon>
        <taxon>Scophthalmus</taxon>
    </lineage>
</organism>
<keyword evidence="6" id="KW-1185">Reference proteome</keyword>
<keyword evidence="2" id="KW-0732">Signal</keyword>
<dbReference type="Gene3D" id="2.40.50.40">
    <property type="match status" value="1"/>
</dbReference>
<evidence type="ECO:0000313" key="5">
    <source>
        <dbReference type="Ensembl" id="ENSSMAP00000049538.1"/>
    </source>
</evidence>
<reference evidence="5" key="2">
    <citation type="submission" date="2020-05" db="EMBL/GenBank/DDBJ databases">
        <authorList>
            <person name="Moser M."/>
        </authorList>
    </citation>
    <scope>NUCLEOTIDE SEQUENCE [LARGE SCALE GENOMIC DNA]</scope>
</reference>
<feature type="domain" description="Chemokine interleukin-8-like" evidence="3">
    <location>
        <begin position="26"/>
        <end position="85"/>
    </location>
</feature>
<dbReference type="CTD" id="100040048"/>
<dbReference type="AlphaFoldDB" id="A0A2U9BSX3"/>
<feature type="signal peptide" evidence="2">
    <location>
        <begin position="1"/>
        <end position="22"/>
    </location>
</feature>
<gene>
    <name evidence="5" type="primary">ccl27b</name>
    <name evidence="4" type="ORF">SMAX5B_010365</name>
</gene>
<sequence>MDLKVATVIVCLCALAISPTEAGIPKCCVRTTTCSIARRFLMKVERSYVQLSSGACDISALILYVKGRDKPICAPLKMKAILEIVHRRMKQNKMKAAF</sequence>
<reference evidence="5" key="4">
    <citation type="submission" date="2025-05" db="UniProtKB">
        <authorList>
            <consortium name="Ensembl"/>
        </authorList>
    </citation>
    <scope>IDENTIFICATION</scope>
</reference>
<feature type="chain" id="PRO_5044581976" evidence="2">
    <location>
        <begin position="23"/>
        <end position="98"/>
    </location>
</feature>
<dbReference type="KEGG" id="smau:118314201"/>
<dbReference type="Proteomes" id="UP000246464">
    <property type="component" value="Chromosome 9"/>
</dbReference>
<dbReference type="GO" id="GO:0005615">
    <property type="term" value="C:extracellular space"/>
    <property type="evidence" value="ECO:0007669"/>
    <property type="project" value="UniProtKB-KW"/>
</dbReference>
<dbReference type="SUPFAM" id="SSF54117">
    <property type="entry name" value="Interleukin 8-like chemokines"/>
    <property type="match status" value="1"/>
</dbReference>
<evidence type="ECO:0000259" key="3">
    <source>
        <dbReference type="Pfam" id="PF00048"/>
    </source>
</evidence>
<accession>A0A2U9BSX3</accession>
<protein>
    <submittedName>
        <fullName evidence="4">Putative C-C motif chemokine 28</fullName>
    </submittedName>
</protein>
<dbReference type="Proteomes" id="UP000694558">
    <property type="component" value="Chromosome 9"/>
</dbReference>
<dbReference type="EMBL" id="CP026251">
    <property type="protein sequence ID" value="AWP07327.1"/>
    <property type="molecule type" value="Genomic_DNA"/>
</dbReference>
<reference evidence="5" key="3">
    <citation type="submission" date="2023-05" db="EMBL/GenBank/DDBJ databases">
        <title>High-quality long-read genome of Scophthalmus maximus.</title>
        <authorList>
            <person name="Lien S."/>
            <person name="Martinez P."/>
        </authorList>
    </citation>
    <scope>NUCLEOTIDE SEQUENCE [LARGE SCALE GENOMIC DNA]</scope>
</reference>
<dbReference type="OMA" id="CCINTKS"/>
<dbReference type="InterPro" id="IPR036048">
    <property type="entry name" value="Interleukin_8-like_sf"/>
</dbReference>
<evidence type="ECO:0000313" key="4">
    <source>
        <dbReference type="EMBL" id="AWP07327.1"/>
    </source>
</evidence>
<dbReference type="GO" id="GO:0006955">
    <property type="term" value="P:immune response"/>
    <property type="evidence" value="ECO:0007669"/>
    <property type="project" value="InterPro"/>
</dbReference>
<name>A0A2U9BSX3_SCOMX</name>
<dbReference type="GO" id="GO:0008009">
    <property type="term" value="F:chemokine activity"/>
    <property type="evidence" value="ECO:0007669"/>
    <property type="project" value="InterPro"/>
</dbReference>
<reference evidence="4 6" key="1">
    <citation type="submission" date="2017-12" db="EMBL/GenBank/DDBJ databases">
        <title>Integrating genomic resources of turbot (Scophthalmus maximus) in depth evaluation of genetic and physical mapping variation across individuals.</title>
        <authorList>
            <person name="Martinez P."/>
        </authorList>
    </citation>
    <scope>NUCLEOTIDE SEQUENCE [LARGE SCALE GENOMIC DNA]</scope>
</reference>
<dbReference type="RefSeq" id="XP_035496366.1">
    <property type="nucleotide sequence ID" value="XM_035640473.2"/>
</dbReference>
<evidence type="ECO:0000256" key="2">
    <source>
        <dbReference type="SAM" id="SignalP"/>
    </source>
</evidence>
<evidence type="ECO:0000313" key="6">
    <source>
        <dbReference type="Proteomes" id="UP000246464"/>
    </source>
</evidence>
<proteinExistence type="predicted"/>
<dbReference type="OrthoDB" id="8905061at2759"/>
<dbReference type="Ensembl" id="ENSSMAT00000041945.1">
    <property type="protein sequence ID" value="ENSSMAP00000049538.1"/>
    <property type="gene ID" value="ENSSMAG00000029731.1"/>
</dbReference>
<dbReference type="Pfam" id="PF00048">
    <property type="entry name" value="IL8"/>
    <property type="match status" value="1"/>
</dbReference>
<dbReference type="InterPro" id="IPR001811">
    <property type="entry name" value="Chemokine_IL8-like_dom"/>
</dbReference>
<dbReference type="GeneTree" id="ENSGT01030000234769"/>
<keyword evidence="1" id="KW-0202">Cytokine</keyword>
<evidence type="ECO:0000256" key="1">
    <source>
        <dbReference type="ARBA" id="ARBA00022514"/>
    </source>
</evidence>
<dbReference type="GeneID" id="118314201"/>